<evidence type="ECO:0000256" key="6">
    <source>
        <dbReference type="ARBA" id="ARBA00023157"/>
    </source>
</evidence>
<keyword evidence="2" id="KW-0479">Metal-binding</keyword>
<dbReference type="EMBL" id="JAIPUX010000439">
    <property type="protein sequence ID" value="KAH0628524.1"/>
    <property type="molecule type" value="Genomic_DNA"/>
</dbReference>
<dbReference type="InterPro" id="IPR014783">
    <property type="entry name" value="Cu2_ascorb_mOase_CS-2"/>
</dbReference>
<dbReference type="Proteomes" id="UP000826234">
    <property type="component" value="Unassembled WGS sequence"/>
</dbReference>
<name>A0ABQ7TFU0_PHRPL</name>
<evidence type="ECO:0000256" key="4">
    <source>
        <dbReference type="ARBA" id="ARBA00023008"/>
    </source>
</evidence>
<dbReference type="SUPFAM" id="SSF49742">
    <property type="entry name" value="PHM/PNGase F"/>
    <property type="match status" value="1"/>
</dbReference>
<feature type="domain" description="Copper type II ascorbate-dependent monooxygenase C-terminal" evidence="8">
    <location>
        <begin position="2"/>
        <end position="70"/>
    </location>
</feature>
<sequence>MGVLQTGVFIFPIHFIPPGAESFKSYGICNTSHFEEMNGAPVPDMHVFGYLLHTHLAGRGVRGVLYRNGEQGDEFLVECRYQTLDRTEITFGGLSTLNEMCLAFIFYYPRNNISSCMGYPNIQQVANELGQEASDAIEGMTAIDLVEWNNETIKKAEKACKEADQTVVIKTIDELVRNETGFIREIADNIQVPCKDISRTRIASQAKRNFEHQAFPPMTSKAHKIKGIFPLPTLLFIPLGFTWLFTSSM</sequence>
<dbReference type="Gene3D" id="2.60.120.230">
    <property type="match status" value="2"/>
</dbReference>
<keyword evidence="4" id="KW-0186">Copper</keyword>
<evidence type="ECO:0000256" key="2">
    <source>
        <dbReference type="ARBA" id="ARBA00022723"/>
    </source>
</evidence>
<reference evidence="9 10" key="1">
    <citation type="journal article" date="2022" name="Gigascience">
        <title>A chromosome-level genome assembly and annotation of the desert horned lizard, Phrynosoma platyrhinos, provides insight into chromosomal rearrangements among reptiles.</title>
        <authorList>
            <person name="Koochekian N."/>
            <person name="Ascanio A."/>
            <person name="Farleigh K."/>
            <person name="Card D.C."/>
            <person name="Schield D.R."/>
            <person name="Castoe T.A."/>
            <person name="Jezkova T."/>
        </authorList>
    </citation>
    <scope>NUCLEOTIDE SEQUENCE [LARGE SCALE GENOMIC DNA]</scope>
    <source>
        <strain evidence="9">NK-2021</strain>
    </source>
</reference>
<evidence type="ECO:0000313" key="10">
    <source>
        <dbReference type="Proteomes" id="UP000826234"/>
    </source>
</evidence>
<evidence type="ECO:0000259" key="8">
    <source>
        <dbReference type="Pfam" id="PF03712"/>
    </source>
</evidence>
<dbReference type="PANTHER" id="PTHR10157">
    <property type="entry name" value="DOPAMINE BETA HYDROXYLASE RELATED"/>
    <property type="match status" value="1"/>
</dbReference>
<keyword evidence="7" id="KW-1133">Transmembrane helix</keyword>
<dbReference type="InterPro" id="IPR014784">
    <property type="entry name" value="Cu2_ascorb_mOase-like_C"/>
</dbReference>
<evidence type="ECO:0000256" key="7">
    <source>
        <dbReference type="SAM" id="Phobius"/>
    </source>
</evidence>
<comment type="caution">
    <text evidence="9">The sequence shown here is derived from an EMBL/GenBank/DDBJ whole genome shotgun (WGS) entry which is preliminary data.</text>
</comment>
<dbReference type="PANTHER" id="PTHR10157:SF31">
    <property type="entry name" value="DBH-LIKE MONOOXYGENASE PROTEIN 2-RELATED"/>
    <property type="match status" value="1"/>
</dbReference>
<accession>A0ABQ7TFU0</accession>
<keyword evidence="7" id="KW-0812">Transmembrane</keyword>
<dbReference type="PROSITE" id="PS00085">
    <property type="entry name" value="CU2_MONOOXYGENASE_2"/>
    <property type="match status" value="1"/>
</dbReference>
<comment type="cofactor">
    <cofactor evidence="1">
        <name>Cu(2+)</name>
        <dbReference type="ChEBI" id="CHEBI:29036"/>
    </cofactor>
</comment>
<gene>
    <name evidence="9" type="ORF">JD844_009834</name>
</gene>
<keyword evidence="7" id="KW-0472">Membrane</keyword>
<feature type="domain" description="Copper type II ascorbate-dependent monooxygenase C-terminal" evidence="8">
    <location>
        <begin position="71"/>
        <end position="119"/>
    </location>
</feature>
<keyword evidence="3" id="KW-0560">Oxidoreductase</keyword>
<proteinExistence type="predicted"/>
<evidence type="ECO:0000256" key="1">
    <source>
        <dbReference type="ARBA" id="ARBA00001973"/>
    </source>
</evidence>
<dbReference type="InterPro" id="IPR008977">
    <property type="entry name" value="PHM/PNGase_F_dom_sf"/>
</dbReference>
<protein>
    <recommendedName>
        <fullName evidence="8">Copper type II ascorbate-dependent monooxygenase C-terminal domain-containing protein</fullName>
    </recommendedName>
</protein>
<feature type="transmembrane region" description="Helical" evidence="7">
    <location>
        <begin position="228"/>
        <end position="246"/>
    </location>
</feature>
<evidence type="ECO:0000256" key="5">
    <source>
        <dbReference type="ARBA" id="ARBA00023033"/>
    </source>
</evidence>
<evidence type="ECO:0000256" key="3">
    <source>
        <dbReference type="ARBA" id="ARBA00023002"/>
    </source>
</evidence>
<keyword evidence="6" id="KW-1015">Disulfide bond</keyword>
<organism evidence="9 10">
    <name type="scientific">Phrynosoma platyrhinos</name>
    <name type="common">Desert horned lizard</name>
    <dbReference type="NCBI Taxonomy" id="52577"/>
    <lineage>
        <taxon>Eukaryota</taxon>
        <taxon>Metazoa</taxon>
        <taxon>Chordata</taxon>
        <taxon>Craniata</taxon>
        <taxon>Vertebrata</taxon>
        <taxon>Euteleostomi</taxon>
        <taxon>Lepidosauria</taxon>
        <taxon>Squamata</taxon>
        <taxon>Bifurcata</taxon>
        <taxon>Unidentata</taxon>
        <taxon>Episquamata</taxon>
        <taxon>Toxicofera</taxon>
        <taxon>Iguania</taxon>
        <taxon>Phrynosomatidae</taxon>
        <taxon>Phrynosomatinae</taxon>
        <taxon>Phrynosoma</taxon>
    </lineage>
</organism>
<dbReference type="InterPro" id="IPR024548">
    <property type="entry name" value="Cu2_monoox_C"/>
</dbReference>
<keyword evidence="10" id="KW-1185">Reference proteome</keyword>
<keyword evidence="5" id="KW-0503">Monooxygenase</keyword>
<evidence type="ECO:0000313" key="9">
    <source>
        <dbReference type="EMBL" id="KAH0628524.1"/>
    </source>
</evidence>
<dbReference type="Pfam" id="PF03712">
    <property type="entry name" value="Cu2_monoox_C"/>
    <property type="match status" value="2"/>
</dbReference>
<dbReference type="InterPro" id="IPR000945">
    <property type="entry name" value="DBH-like"/>
</dbReference>